<evidence type="ECO:0000256" key="11">
    <source>
        <dbReference type="ARBA" id="ARBA00023136"/>
    </source>
</evidence>
<evidence type="ECO:0000256" key="5">
    <source>
        <dbReference type="ARBA" id="ARBA00022448"/>
    </source>
</evidence>
<evidence type="ECO:0000256" key="7">
    <source>
        <dbReference type="ARBA" id="ARBA00022475"/>
    </source>
</evidence>
<evidence type="ECO:0000256" key="6">
    <source>
        <dbReference type="ARBA" id="ARBA00022449"/>
    </source>
</evidence>
<protein>
    <recommendedName>
        <fullName evidence="4">Probable multidrug resistance protein NorM</fullName>
    </recommendedName>
    <alternativeName>
        <fullName evidence="12">Multidrug-efflux transporter</fullName>
    </alternativeName>
</protein>
<feature type="transmembrane region" description="Helical" evidence="13">
    <location>
        <begin position="367"/>
        <end position="389"/>
    </location>
</feature>
<keyword evidence="9 13" id="KW-1133">Transmembrane helix</keyword>
<feature type="transmembrane region" description="Helical" evidence="13">
    <location>
        <begin position="203"/>
        <end position="224"/>
    </location>
</feature>
<dbReference type="InterPro" id="IPR002528">
    <property type="entry name" value="MATE_fam"/>
</dbReference>
<keyword evidence="6" id="KW-0050">Antiport</keyword>
<accession>A0ABV9MXW1</accession>
<reference evidence="15" key="1">
    <citation type="journal article" date="2019" name="Int. J. Syst. Evol. Microbiol.">
        <title>The Global Catalogue of Microorganisms (GCM) 10K type strain sequencing project: providing services to taxonomists for standard genome sequencing and annotation.</title>
        <authorList>
            <consortium name="The Broad Institute Genomics Platform"/>
            <consortium name="The Broad Institute Genome Sequencing Center for Infectious Disease"/>
            <person name="Wu L."/>
            <person name="Ma J."/>
        </authorList>
    </citation>
    <scope>NUCLEOTIDE SEQUENCE [LARGE SCALE GENOMIC DNA]</scope>
    <source>
        <strain evidence="15">CGMCC 1.19032</strain>
    </source>
</reference>
<dbReference type="Proteomes" id="UP001595969">
    <property type="component" value="Unassembled WGS sequence"/>
</dbReference>
<evidence type="ECO:0000256" key="8">
    <source>
        <dbReference type="ARBA" id="ARBA00022692"/>
    </source>
</evidence>
<dbReference type="PANTHER" id="PTHR43298:SF2">
    <property type="entry name" value="FMN_FAD EXPORTER YEEO-RELATED"/>
    <property type="match status" value="1"/>
</dbReference>
<evidence type="ECO:0000256" key="10">
    <source>
        <dbReference type="ARBA" id="ARBA00023065"/>
    </source>
</evidence>
<comment type="function">
    <text evidence="1">Multidrug efflux pump.</text>
</comment>
<comment type="subcellular location">
    <subcellularLocation>
        <location evidence="2">Cell membrane</location>
        <topology evidence="2">Multi-pass membrane protein</topology>
    </subcellularLocation>
</comment>
<comment type="caution">
    <text evidence="14">The sequence shown here is derived from an EMBL/GenBank/DDBJ whole genome shotgun (WGS) entry which is preliminary data.</text>
</comment>
<feature type="transmembrane region" description="Helical" evidence="13">
    <location>
        <begin position="268"/>
        <end position="291"/>
    </location>
</feature>
<evidence type="ECO:0000256" key="3">
    <source>
        <dbReference type="ARBA" id="ARBA00010199"/>
    </source>
</evidence>
<feature type="transmembrane region" description="Helical" evidence="13">
    <location>
        <begin position="64"/>
        <end position="85"/>
    </location>
</feature>
<keyword evidence="5" id="KW-0813">Transport</keyword>
<feature type="transmembrane region" description="Helical" evidence="13">
    <location>
        <begin position="142"/>
        <end position="159"/>
    </location>
</feature>
<feature type="transmembrane region" description="Helical" evidence="13">
    <location>
        <begin position="97"/>
        <end position="122"/>
    </location>
</feature>
<dbReference type="InterPro" id="IPR048279">
    <property type="entry name" value="MdtK-like"/>
</dbReference>
<sequence>MILKKLKNKLGISLEGEEISKSEILAILWPVIIDQFFLISFNFINTAMISSSGAAAISAVNMVGSVNVFLVQIFVAIGLGGTVLISRAYGSGDIRRLGRLTASVIHSTLFVGTILMLLFLFLHQGVLRLLFGSAEASVMNSAKLYFVGVLLSYPAHAVIEGINGSLRGLGFTRNSLKNSLFMNGVYLLSNFVFVLYLKLGIMGLIYSLFISRLLGVLFASYSLYLHRRNYRLRKKEILKIDGQMMRYILQISLPFAAESLFFHGGKIVMQMMVVSLGTAYIAANAIAGSWVQIAEIIPSALGTSLVPIVGQSVGRGNLKDVKKLTKSFIRLGTVAIIAIDALLLPFFPLAMNLFKPVPETIPVIFKMYLMAFVMHAFTWCFSFVLPSALRAVGDGKFTSKVSLLTMWIFRIGIGYIVGIWLGVGLLGIYAAMTIEWGIRGFIFYRRFISNRWMEQLELQKKTAPRKA</sequence>
<evidence type="ECO:0000313" key="14">
    <source>
        <dbReference type="EMBL" id="MFC4719483.1"/>
    </source>
</evidence>
<evidence type="ECO:0000256" key="12">
    <source>
        <dbReference type="ARBA" id="ARBA00031636"/>
    </source>
</evidence>
<dbReference type="EMBL" id="JBHSGS010000040">
    <property type="protein sequence ID" value="MFC4719483.1"/>
    <property type="molecule type" value="Genomic_DNA"/>
</dbReference>
<keyword evidence="10" id="KW-0406">Ion transport</keyword>
<keyword evidence="11 13" id="KW-0472">Membrane</keyword>
<evidence type="ECO:0000256" key="13">
    <source>
        <dbReference type="SAM" id="Phobius"/>
    </source>
</evidence>
<keyword evidence="7" id="KW-1003">Cell membrane</keyword>
<keyword evidence="15" id="KW-1185">Reference proteome</keyword>
<dbReference type="InterPro" id="IPR050222">
    <property type="entry name" value="MATE_MdtK"/>
</dbReference>
<feature type="transmembrane region" description="Helical" evidence="13">
    <location>
        <begin position="328"/>
        <end position="347"/>
    </location>
</feature>
<dbReference type="RefSeq" id="WP_204653141.1">
    <property type="nucleotide sequence ID" value="NZ_JAFBFD010000005.1"/>
</dbReference>
<dbReference type="Pfam" id="PF01554">
    <property type="entry name" value="MatE"/>
    <property type="match status" value="2"/>
</dbReference>
<keyword evidence="8 13" id="KW-0812">Transmembrane</keyword>
<evidence type="ECO:0000256" key="4">
    <source>
        <dbReference type="ARBA" id="ARBA00020268"/>
    </source>
</evidence>
<evidence type="ECO:0000313" key="15">
    <source>
        <dbReference type="Proteomes" id="UP001595969"/>
    </source>
</evidence>
<proteinExistence type="inferred from homology"/>
<dbReference type="PIRSF" id="PIRSF006603">
    <property type="entry name" value="DinF"/>
    <property type="match status" value="1"/>
</dbReference>
<evidence type="ECO:0000256" key="1">
    <source>
        <dbReference type="ARBA" id="ARBA00003408"/>
    </source>
</evidence>
<dbReference type="PANTHER" id="PTHR43298">
    <property type="entry name" value="MULTIDRUG RESISTANCE PROTEIN NORM-RELATED"/>
    <property type="match status" value="1"/>
</dbReference>
<organism evidence="14 15">
    <name type="scientific">Enterococcus lemanii</name>
    <dbReference type="NCBI Taxonomy" id="1159752"/>
    <lineage>
        <taxon>Bacteria</taxon>
        <taxon>Bacillati</taxon>
        <taxon>Bacillota</taxon>
        <taxon>Bacilli</taxon>
        <taxon>Lactobacillales</taxon>
        <taxon>Enterococcaceae</taxon>
        <taxon>Enterococcus</taxon>
    </lineage>
</organism>
<feature type="transmembrane region" description="Helical" evidence="13">
    <location>
        <begin position="401"/>
        <end position="420"/>
    </location>
</feature>
<evidence type="ECO:0000256" key="9">
    <source>
        <dbReference type="ARBA" id="ARBA00022989"/>
    </source>
</evidence>
<gene>
    <name evidence="14" type="ORF">ACFO5I_07025</name>
</gene>
<name>A0ABV9MXW1_9ENTE</name>
<comment type="similarity">
    <text evidence="3">Belongs to the multi antimicrobial extrusion (MATE) (TC 2.A.66.1) family.</text>
</comment>
<feature type="transmembrane region" description="Helical" evidence="13">
    <location>
        <begin position="180"/>
        <end position="197"/>
    </location>
</feature>
<evidence type="ECO:0000256" key="2">
    <source>
        <dbReference type="ARBA" id="ARBA00004651"/>
    </source>
</evidence>